<feature type="transmembrane region" description="Helical" evidence="1">
    <location>
        <begin position="12"/>
        <end position="30"/>
    </location>
</feature>
<comment type="caution">
    <text evidence="2">The sequence shown here is derived from an EMBL/GenBank/DDBJ whole genome shotgun (WGS) entry which is preliminary data.</text>
</comment>
<feature type="transmembrane region" description="Helical" evidence="1">
    <location>
        <begin position="42"/>
        <end position="66"/>
    </location>
</feature>
<accession>A0A179D3I1</accession>
<evidence type="ECO:0000256" key="1">
    <source>
        <dbReference type="SAM" id="Phobius"/>
    </source>
</evidence>
<keyword evidence="1" id="KW-0812">Transmembrane</keyword>
<dbReference type="STRING" id="999894.TDIS_1230"/>
<dbReference type="AlphaFoldDB" id="A0A179D3I1"/>
<keyword evidence="3" id="KW-1185">Reference proteome</keyword>
<name>A0A179D3I1_9BACT</name>
<proteinExistence type="predicted"/>
<feature type="transmembrane region" description="Helical" evidence="1">
    <location>
        <begin position="125"/>
        <end position="146"/>
    </location>
</feature>
<dbReference type="EMBL" id="LWLG01000008">
    <property type="protein sequence ID" value="OAQ20615.1"/>
    <property type="molecule type" value="Genomic_DNA"/>
</dbReference>
<evidence type="ECO:0000313" key="2">
    <source>
        <dbReference type="EMBL" id="OAQ20615.1"/>
    </source>
</evidence>
<evidence type="ECO:0000313" key="3">
    <source>
        <dbReference type="Proteomes" id="UP000078390"/>
    </source>
</evidence>
<reference evidence="2 3" key="1">
    <citation type="submission" date="2016-04" db="EMBL/GenBank/DDBJ databases">
        <title>Genome analysis of Thermosulfurimonas dismutans, the first thermophilic sulfur-disproportionating bacterium of the phylum Thermodesulfobacteria.</title>
        <authorList>
            <person name="Mardanov A.V."/>
            <person name="Beletsky A.V."/>
            <person name="Kadnikov V.V."/>
            <person name="Slobodkin A.I."/>
            <person name="Ravin N.V."/>
        </authorList>
    </citation>
    <scope>NUCLEOTIDE SEQUENCE [LARGE SCALE GENOMIC DNA]</scope>
    <source>
        <strain evidence="2 3">S95</strain>
    </source>
</reference>
<gene>
    <name evidence="2" type="ORF">TDIS_1230</name>
</gene>
<dbReference type="RefSeq" id="WP_068670398.1">
    <property type="nucleotide sequence ID" value="NZ_LWLG01000008.1"/>
</dbReference>
<organism evidence="2 3">
    <name type="scientific">Thermosulfurimonas dismutans</name>
    <dbReference type="NCBI Taxonomy" id="999894"/>
    <lineage>
        <taxon>Bacteria</taxon>
        <taxon>Pseudomonadati</taxon>
        <taxon>Thermodesulfobacteriota</taxon>
        <taxon>Thermodesulfobacteria</taxon>
        <taxon>Thermodesulfobacteriales</taxon>
        <taxon>Thermodesulfobacteriaceae</taxon>
        <taxon>Thermosulfurimonas</taxon>
    </lineage>
</organism>
<sequence length="170" mass="18635">MKANFNKLADFSFILISVVVLMLTLFNLPYNLVTILRFLWGYIGPTTVLLVPMAVFVLAVVFILPFGRLRSKDVTTELLRVICFLAPLLGFIGTLLGFSSGTLGFKHGFDTKAVAQMAVRTGQGISSTLFGIVIFALSGLILRYGVREDSTNISHLLAKISHALEEVSHE</sequence>
<keyword evidence="1" id="KW-0472">Membrane</keyword>
<keyword evidence="1" id="KW-1133">Transmembrane helix</keyword>
<protein>
    <recommendedName>
        <fullName evidence="4">MotA/TolQ/ExbB proton channel domain-containing protein</fullName>
    </recommendedName>
</protein>
<dbReference type="Proteomes" id="UP000078390">
    <property type="component" value="Unassembled WGS sequence"/>
</dbReference>
<feature type="transmembrane region" description="Helical" evidence="1">
    <location>
        <begin position="78"/>
        <end position="105"/>
    </location>
</feature>
<evidence type="ECO:0008006" key="4">
    <source>
        <dbReference type="Google" id="ProtNLM"/>
    </source>
</evidence>